<feature type="chain" id="PRO_5003512411" evidence="1">
    <location>
        <begin position="24"/>
        <end position="290"/>
    </location>
</feature>
<evidence type="ECO:0000313" key="3">
    <source>
        <dbReference type="Proteomes" id="UP000007113"/>
    </source>
</evidence>
<dbReference type="AlphaFoldDB" id="G8NVI7"/>
<reference evidence="2 3" key="1">
    <citation type="submission" date="2011-11" db="EMBL/GenBank/DDBJ databases">
        <title>Complete sequence of Granulicella mallensis MP5ACTX8.</title>
        <authorList>
            <consortium name="US DOE Joint Genome Institute"/>
            <person name="Lucas S."/>
            <person name="Copeland A."/>
            <person name="Lapidus A."/>
            <person name="Cheng J.-F."/>
            <person name="Goodwin L."/>
            <person name="Pitluck S."/>
            <person name="Peters L."/>
            <person name="Lu M."/>
            <person name="Detter J.C."/>
            <person name="Han C."/>
            <person name="Tapia R."/>
            <person name="Land M."/>
            <person name="Hauser L."/>
            <person name="Kyrpides N."/>
            <person name="Ivanova N."/>
            <person name="Mikhailova N."/>
            <person name="Pagani I."/>
            <person name="Rawat S."/>
            <person name="Mannisto M."/>
            <person name="Haggblom M."/>
            <person name="Woyke T."/>
        </authorList>
    </citation>
    <scope>NUCLEOTIDE SEQUENCE [LARGE SCALE GENOMIC DNA]</scope>
    <source>
        <strain evidence="3">ATCC BAA-1857 / DSM 23137 / MP5ACTX8</strain>
    </source>
</reference>
<sequence length="290" mass="31744" precursor="true">MKSGYLWRRLFGALAAVSLAFIAAEPPLAHGQGAYPSQTPLAFDVATVKPDDPGKMIMSDLRVYPGGRLIIHGYSLRALISEAFDLPGWQVVGGQKWVDTSRFDIEGKPPGELRNTISGGEFSHFGIHDLQVRLMLQALLIERFHLKFHMESPEGTVYLLKRGDGPLRLEASELNLYTRSEDGSITPRDAYPTGDVGMASGAPVAIYQTSMLQLARVLSNLKQVPVSDQTGLPGFYNFKSKTVLTDEDFKNGGTMHFLVDAVPEMGLKLVKTRGVVEKLAIDNVEPLSAD</sequence>
<proteinExistence type="predicted"/>
<keyword evidence="3" id="KW-1185">Reference proteome</keyword>
<gene>
    <name evidence="2" type="ordered locus">AciX8_3361</name>
</gene>
<accession>G8NVI7</accession>
<dbReference type="NCBIfam" id="TIGR03435">
    <property type="entry name" value="Soli_TIGR03435"/>
    <property type="match status" value="1"/>
</dbReference>
<dbReference type="eggNOG" id="COG4219">
    <property type="taxonomic scope" value="Bacteria"/>
</dbReference>
<keyword evidence="1" id="KW-0732">Signal</keyword>
<dbReference type="EMBL" id="CP003130">
    <property type="protein sequence ID" value="AEU37659.1"/>
    <property type="molecule type" value="Genomic_DNA"/>
</dbReference>
<evidence type="ECO:0000313" key="2">
    <source>
        <dbReference type="EMBL" id="AEU37659.1"/>
    </source>
</evidence>
<dbReference type="Proteomes" id="UP000007113">
    <property type="component" value="Chromosome"/>
</dbReference>
<dbReference type="KEGG" id="gma:AciX8_3361"/>
<dbReference type="Pfam" id="PF12543">
    <property type="entry name" value="DUF3738"/>
    <property type="match status" value="1"/>
</dbReference>
<dbReference type="RefSeq" id="WP_014266533.1">
    <property type="nucleotide sequence ID" value="NC_016631.1"/>
</dbReference>
<feature type="signal peptide" evidence="1">
    <location>
        <begin position="1"/>
        <end position="23"/>
    </location>
</feature>
<dbReference type="HOGENOM" id="CLU_079080_0_0_0"/>
<name>G8NVI7_GRAMM</name>
<dbReference type="InterPro" id="IPR017801">
    <property type="entry name" value="DUF3738"/>
</dbReference>
<protein>
    <submittedName>
        <fullName evidence="2">Uncharacterized protein</fullName>
    </submittedName>
</protein>
<organism evidence="2 3">
    <name type="scientific">Granulicella mallensis (strain ATCC BAA-1857 / DSM 23137 / MP5ACTX8)</name>
    <dbReference type="NCBI Taxonomy" id="682795"/>
    <lineage>
        <taxon>Bacteria</taxon>
        <taxon>Pseudomonadati</taxon>
        <taxon>Acidobacteriota</taxon>
        <taxon>Terriglobia</taxon>
        <taxon>Terriglobales</taxon>
        <taxon>Acidobacteriaceae</taxon>
        <taxon>Granulicella</taxon>
    </lineage>
</organism>
<evidence type="ECO:0000256" key="1">
    <source>
        <dbReference type="SAM" id="SignalP"/>
    </source>
</evidence>